<proteinExistence type="predicted"/>
<name>A0A1C3EUH7_9PLAN</name>
<dbReference type="Proteomes" id="UP000094828">
    <property type="component" value="Unassembled WGS sequence"/>
</dbReference>
<dbReference type="InterPro" id="IPR011467">
    <property type="entry name" value="DUF1573"/>
</dbReference>
<evidence type="ECO:0008006" key="3">
    <source>
        <dbReference type="Google" id="ProtNLM"/>
    </source>
</evidence>
<organism evidence="1 2">
    <name type="scientific">Planctopirus hydrillae</name>
    <dbReference type="NCBI Taxonomy" id="1841610"/>
    <lineage>
        <taxon>Bacteria</taxon>
        <taxon>Pseudomonadati</taxon>
        <taxon>Planctomycetota</taxon>
        <taxon>Planctomycetia</taxon>
        <taxon>Planctomycetales</taxon>
        <taxon>Planctomycetaceae</taxon>
        <taxon>Planctopirus</taxon>
    </lineage>
</organism>
<dbReference type="PANTHER" id="PTHR37833">
    <property type="entry name" value="LIPOPROTEIN-RELATED"/>
    <property type="match status" value="1"/>
</dbReference>
<dbReference type="Pfam" id="PF07610">
    <property type="entry name" value="DUF1573"/>
    <property type="match status" value="1"/>
</dbReference>
<dbReference type="OrthoDB" id="273711at2"/>
<evidence type="ECO:0000313" key="2">
    <source>
        <dbReference type="Proteomes" id="UP000094828"/>
    </source>
</evidence>
<comment type="caution">
    <text evidence="1">The sequence shown here is derived from an EMBL/GenBank/DDBJ whole genome shotgun (WGS) entry which is preliminary data.</text>
</comment>
<dbReference type="PANTHER" id="PTHR37833:SF1">
    <property type="entry name" value="SIGNAL PEPTIDE PROTEIN"/>
    <property type="match status" value="1"/>
</dbReference>
<reference evidence="1 2" key="1">
    <citation type="submission" date="2016-05" db="EMBL/GenBank/DDBJ databases">
        <title>Genomic and physiological characterization of Planctopirus sp. isolated from fresh water lake.</title>
        <authorList>
            <person name="Subhash Y."/>
            <person name="Ramana C."/>
        </authorList>
    </citation>
    <scope>NUCLEOTIDE SEQUENCE [LARGE SCALE GENOMIC DNA]</scope>
    <source>
        <strain evidence="1 2">JC280</strain>
    </source>
</reference>
<dbReference type="Gene3D" id="2.60.40.10">
    <property type="entry name" value="Immunoglobulins"/>
    <property type="match status" value="2"/>
</dbReference>
<dbReference type="InterPro" id="IPR013783">
    <property type="entry name" value="Ig-like_fold"/>
</dbReference>
<gene>
    <name evidence="1" type="ORF">A6X21_01760</name>
</gene>
<keyword evidence="2" id="KW-1185">Reference proteome</keyword>
<dbReference type="EMBL" id="LYDR01000001">
    <property type="protein sequence ID" value="ODA36824.1"/>
    <property type="molecule type" value="Genomic_DNA"/>
</dbReference>
<protein>
    <recommendedName>
        <fullName evidence="3">DUF1573 domain-containing protein</fullName>
    </recommendedName>
</protein>
<sequence length="385" mass="40917">MISRLVSSRGFARIKGMIANMFRQVSRLFHATCLAIGLLTVCSTQLMAQELNWANKMLERQNIDFGTVARGADTVYRLKIRNIYKEDVQLLGTRTSCGCSKAKLSTNLLKSGEEGYVEIAMDTYKFMREKTSNVFVTFSIANIGTVEVQIPLRVYIRTDVVLTPGAINFGGFDVGAGKESTVNVAYAGRPDWTITGINSSNPLVTATVVETSRSGGAVNYQLIAKVSPDAPVGDFGGIISLTTNDVGTPAVPVPFNGRVEAEFVITPSLLTLGNLVPGTTKALQVVIRSKKPFAIEKIECETVDGAFQVKLPTTTAPVHVLPMTLKVPDLAGPLNETFTISLPGRPNVIQFKATGTIISAPAAPATNPAASIPAPAGVPATTSGL</sequence>
<dbReference type="STRING" id="1841610.A6X21_01760"/>
<accession>A0A1C3EUH7</accession>
<evidence type="ECO:0000313" key="1">
    <source>
        <dbReference type="EMBL" id="ODA36824.1"/>
    </source>
</evidence>
<dbReference type="AlphaFoldDB" id="A0A1C3EUH7"/>